<dbReference type="EMBL" id="BJXA01000031">
    <property type="protein sequence ID" value="GEM40046.1"/>
    <property type="molecule type" value="Genomic_DNA"/>
</dbReference>
<name>A0A511MJG0_9NOCA</name>
<dbReference type="AlphaFoldDB" id="A0A511MJG0"/>
<evidence type="ECO:0000313" key="1">
    <source>
        <dbReference type="EMBL" id="GEM40046.1"/>
    </source>
</evidence>
<reference evidence="1 2" key="1">
    <citation type="submission" date="2019-07" db="EMBL/GenBank/DDBJ databases">
        <title>Whole genome shotgun sequence of Nocardia ninae NBRC 108245.</title>
        <authorList>
            <person name="Hosoyama A."/>
            <person name="Uohara A."/>
            <person name="Ohji S."/>
            <person name="Ichikawa N."/>
        </authorList>
    </citation>
    <scope>NUCLEOTIDE SEQUENCE [LARGE SCALE GENOMIC DNA]</scope>
    <source>
        <strain evidence="1 2">NBRC 108245</strain>
    </source>
</reference>
<dbReference type="Proteomes" id="UP000321424">
    <property type="component" value="Unassembled WGS sequence"/>
</dbReference>
<dbReference type="GO" id="GO:0003676">
    <property type="term" value="F:nucleic acid binding"/>
    <property type="evidence" value="ECO:0007669"/>
    <property type="project" value="InterPro"/>
</dbReference>
<proteinExistence type="predicted"/>
<dbReference type="Gene3D" id="3.40.1350.10">
    <property type="match status" value="1"/>
</dbReference>
<keyword evidence="2" id="KW-1185">Reference proteome</keyword>
<evidence type="ECO:0000313" key="2">
    <source>
        <dbReference type="Proteomes" id="UP000321424"/>
    </source>
</evidence>
<sequence>MAIKVETVRGYVLEELLARLLQDNGYRLLVAADQDREALKDSGRGLLVRGRGTNHQVDVLGELDLPLPFSLPLRLFVEAKHRSDRTGIEVARNAYGTIRDVNEYYSTQTPGAYHIPMKRYQYQYALFSASGFTKPAQEYALAQQISLIDLSNPGFDALLAAADDIATGIVDLATQAELASLPLNQIRHALRHTLGTWPANVDDDDFPDLAAHIHQMRGYAGESAFPAPTFGLAVADDRELAGLNVARLRDEIYDEYYVYDADSPSARELPIDRLAAIMARLGEVTLDDLVLGFPSAPFVLVLLVDNRAAFAEYVEDPSTTEIWVNFEYPRDRRDNRPLSRDWEIVPVDPGAGFRLSFTLPAILDDWMRNGQVPTWSLREAKASLFSSIAIVLGGRVVRLLYRPHRG</sequence>
<protein>
    <submittedName>
        <fullName evidence="1">Uncharacterized protein</fullName>
    </submittedName>
</protein>
<comment type="caution">
    <text evidence="1">The sequence shown here is derived from an EMBL/GenBank/DDBJ whole genome shotgun (WGS) entry which is preliminary data.</text>
</comment>
<dbReference type="InterPro" id="IPR011856">
    <property type="entry name" value="tRNA_endonuc-like_dom_sf"/>
</dbReference>
<gene>
    <name evidence="1" type="ORF">NN4_45650</name>
</gene>
<dbReference type="InterPro" id="IPR011335">
    <property type="entry name" value="Restrct_endonuc-II-like"/>
</dbReference>
<accession>A0A511MJG0</accession>
<dbReference type="SUPFAM" id="SSF52980">
    <property type="entry name" value="Restriction endonuclease-like"/>
    <property type="match status" value="1"/>
</dbReference>
<organism evidence="1 2">
    <name type="scientific">Nocardia ninae NBRC 108245</name>
    <dbReference type="NCBI Taxonomy" id="1210091"/>
    <lineage>
        <taxon>Bacteria</taxon>
        <taxon>Bacillati</taxon>
        <taxon>Actinomycetota</taxon>
        <taxon>Actinomycetes</taxon>
        <taxon>Mycobacteriales</taxon>
        <taxon>Nocardiaceae</taxon>
        <taxon>Nocardia</taxon>
    </lineage>
</organism>